<feature type="domain" description="Enoyl reductase (ER)" evidence="1">
    <location>
        <begin position="8"/>
        <end position="348"/>
    </location>
</feature>
<dbReference type="SUPFAM" id="SSF50129">
    <property type="entry name" value="GroES-like"/>
    <property type="match status" value="1"/>
</dbReference>
<dbReference type="PANTHER" id="PTHR45033:SF3">
    <property type="entry name" value="DEHYDROGENASE, PUTATIVE (AFU_ORTHOLOGUE AFUA_2G13270)-RELATED"/>
    <property type="match status" value="1"/>
</dbReference>
<dbReference type="Proteomes" id="UP000474175">
    <property type="component" value="Unassembled WGS sequence"/>
</dbReference>
<dbReference type="Pfam" id="PF08240">
    <property type="entry name" value="ADH_N"/>
    <property type="match status" value="1"/>
</dbReference>
<dbReference type="InterPro" id="IPR011032">
    <property type="entry name" value="GroES-like_sf"/>
</dbReference>
<proteinExistence type="predicted"/>
<dbReference type="SMART" id="SM00829">
    <property type="entry name" value="PKS_ER"/>
    <property type="match status" value="1"/>
</dbReference>
<name>A0A6L9KZ97_9BACT</name>
<evidence type="ECO:0000259" key="1">
    <source>
        <dbReference type="SMART" id="SM00829"/>
    </source>
</evidence>
<dbReference type="InterPro" id="IPR013149">
    <property type="entry name" value="ADH-like_C"/>
</dbReference>
<evidence type="ECO:0000313" key="3">
    <source>
        <dbReference type="Proteomes" id="UP000474175"/>
    </source>
</evidence>
<organism evidence="2 3">
    <name type="scientific">Spirosoma terrae</name>
    <dbReference type="NCBI Taxonomy" id="1968276"/>
    <lineage>
        <taxon>Bacteria</taxon>
        <taxon>Pseudomonadati</taxon>
        <taxon>Bacteroidota</taxon>
        <taxon>Cytophagia</taxon>
        <taxon>Cytophagales</taxon>
        <taxon>Cytophagaceae</taxon>
        <taxon>Spirosoma</taxon>
    </lineage>
</organism>
<dbReference type="Gene3D" id="3.40.50.720">
    <property type="entry name" value="NAD(P)-binding Rossmann-like Domain"/>
    <property type="match status" value="1"/>
</dbReference>
<comment type="caution">
    <text evidence="2">The sequence shown here is derived from an EMBL/GenBank/DDBJ whole genome shotgun (WGS) entry which is preliminary data.</text>
</comment>
<evidence type="ECO:0000313" key="2">
    <source>
        <dbReference type="EMBL" id="NDU93565.1"/>
    </source>
</evidence>
<dbReference type="Pfam" id="PF00107">
    <property type="entry name" value="ADH_zinc_N"/>
    <property type="match status" value="1"/>
</dbReference>
<dbReference type="InterPro" id="IPR013154">
    <property type="entry name" value="ADH-like_N"/>
</dbReference>
<protein>
    <submittedName>
        <fullName evidence="2">Zinc-binding dehydrogenase</fullName>
    </submittedName>
</protein>
<reference evidence="2 3" key="1">
    <citation type="submission" date="2020-02" db="EMBL/GenBank/DDBJ databases">
        <title>Draft genome sequence of two Spirosoma agri KCTC 52727 and Spirosoma terrae KCTC 52035.</title>
        <authorList>
            <person name="Rojas J."/>
            <person name="Ambika Manirajan B."/>
            <person name="Suarez C."/>
            <person name="Ratering S."/>
            <person name="Schnell S."/>
        </authorList>
    </citation>
    <scope>NUCLEOTIDE SEQUENCE [LARGE SCALE GENOMIC DNA]</scope>
    <source>
        <strain evidence="2 3">KCTC 52035</strain>
    </source>
</reference>
<keyword evidence="3" id="KW-1185">Reference proteome</keyword>
<dbReference type="PANTHER" id="PTHR45033">
    <property type="match status" value="1"/>
</dbReference>
<dbReference type="InterPro" id="IPR020843">
    <property type="entry name" value="ER"/>
</dbReference>
<dbReference type="RefSeq" id="WP_163941788.1">
    <property type="nucleotide sequence ID" value="NZ_JAAFZH010000001.1"/>
</dbReference>
<accession>A0A6L9KZ97</accession>
<dbReference type="Gene3D" id="3.90.180.10">
    <property type="entry name" value="Medium-chain alcohol dehydrogenases, catalytic domain"/>
    <property type="match status" value="1"/>
</dbReference>
<dbReference type="EMBL" id="JAAFZH010000001">
    <property type="protein sequence ID" value="NDU93565.1"/>
    <property type="molecule type" value="Genomic_DNA"/>
</dbReference>
<dbReference type="InterPro" id="IPR036291">
    <property type="entry name" value="NAD(P)-bd_dom_sf"/>
</dbReference>
<sequence>MNAIRLPAIHQPVQYTDVPIPIIGAGDVLIQLKAAALNHRDVFIQQGLYPGIKLPVILGSDGAGIIAEVGPGVDPAWKGQAVLINCAQNWGENPNFYGPDFHILGMPANGTFAEYVSVKATYIHRKPDHLSFEQAAAIPLAGVTAWRTLMTRAGLHSDGATTLERVLITGIGGGVALFALQFAVMSGADVWVTSGSADKLAKAQTLGAIGGVNYREADWAKQLLAQANTYQTNPGRKHPLRGYFDVIIDSAGGPGFARLVDVAAPGGRIAFYGGTTGNLADLVPANVFFKQLNILGSTMGNEHDFAAMLSFITEKQLVPVIDSVFSLAETAQAMQRMNDGHQFGKIVLAIDG</sequence>
<gene>
    <name evidence="2" type="ORF">GK108_01660</name>
</gene>
<dbReference type="AlphaFoldDB" id="A0A6L9KZ97"/>
<dbReference type="InterPro" id="IPR052711">
    <property type="entry name" value="Zinc_ADH-like"/>
</dbReference>
<dbReference type="GO" id="GO:0016491">
    <property type="term" value="F:oxidoreductase activity"/>
    <property type="evidence" value="ECO:0007669"/>
    <property type="project" value="InterPro"/>
</dbReference>
<dbReference type="SUPFAM" id="SSF51735">
    <property type="entry name" value="NAD(P)-binding Rossmann-fold domains"/>
    <property type="match status" value="1"/>
</dbReference>